<feature type="signal peptide" evidence="1">
    <location>
        <begin position="1"/>
        <end position="18"/>
    </location>
</feature>
<evidence type="ECO:0000313" key="3">
    <source>
        <dbReference type="Proteomes" id="UP000055048"/>
    </source>
</evidence>
<evidence type="ECO:0000256" key="1">
    <source>
        <dbReference type="SAM" id="SignalP"/>
    </source>
</evidence>
<protein>
    <submittedName>
        <fullName evidence="2">Uncharacterized protein</fullName>
    </submittedName>
</protein>
<keyword evidence="3" id="KW-1185">Reference proteome</keyword>
<proteinExistence type="predicted"/>
<accession>A0A0V0UCB0</accession>
<feature type="chain" id="PRO_5006869911" evidence="1">
    <location>
        <begin position="19"/>
        <end position="97"/>
    </location>
</feature>
<comment type="caution">
    <text evidence="2">The sequence shown here is derived from an EMBL/GenBank/DDBJ whole genome shotgun (WGS) entry which is preliminary data.</text>
</comment>
<dbReference type="AlphaFoldDB" id="A0A0V0UCB0"/>
<dbReference type="Proteomes" id="UP000055048">
    <property type="component" value="Unassembled WGS sequence"/>
</dbReference>
<evidence type="ECO:0000313" key="2">
    <source>
        <dbReference type="EMBL" id="KRX48243.1"/>
    </source>
</evidence>
<reference evidence="2 3" key="1">
    <citation type="submission" date="2015-01" db="EMBL/GenBank/DDBJ databases">
        <title>Evolution of Trichinella species and genotypes.</title>
        <authorList>
            <person name="Korhonen P.K."/>
            <person name="Edoardo P."/>
            <person name="Giuseppe L.R."/>
            <person name="Gasser R.B."/>
        </authorList>
    </citation>
    <scope>NUCLEOTIDE SEQUENCE [LARGE SCALE GENOMIC DNA]</scope>
    <source>
        <strain evidence="2">ISS417</strain>
    </source>
</reference>
<name>A0A0V0UCB0_9BILA</name>
<keyword evidence="1" id="KW-0732">Signal</keyword>
<organism evidence="2 3">
    <name type="scientific">Trichinella murrelli</name>
    <dbReference type="NCBI Taxonomy" id="144512"/>
    <lineage>
        <taxon>Eukaryota</taxon>
        <taxon>Metazoa</taxon>
        <taxon>Ecdysozoa</taxon>
        <taxon>Nematoda</taxon>
        <taxon>Enoplea</taxon>
        <taxon>Dorylaimia</taxon>
        <taxon>Trichinellida</taxon>
        <taxon>Trichinellidae</taxon>
        <taxon>Trichinella</taxon>
    </lineage>
</organism>
<dbReference type="EMBL" id="JYDJ01000031">
    <property type="protein sequence ID" value="KRX48243.1"/>
    <property type="molecule type" value="Genomic_DNA"/>
</dbReference>
<gene>
    <name evidence="2" type="ORF">T05_12410</name>
</gene>
<sequence>MIGFLAWWSWLAKQIVDSGENEYRLLLVLFIDFLYYSSGKPISRCEANAQDTIPGNGRYRGEFREKPNEYDELFKENWSEKIGLLLLDLSMCSEIAE</sequence>